<dbReference type="InterPro" id="IPR013783">
    <property type="entry name" value="Ig-like_fold"/>
</dbReference>
<evidence type="ECO:0000256" key="1">
    <source>
        <dbReference type="SAM" id="MobiDB-lite"/>
    </source>
</evidence>
<evidence type="ECO:0000313" key="4">
    <source>
        <dbReference type="Proteomes" id="UP001431199"/>
    </source>
</evidence>
<feature type="region of interest" description="Disordered" evidence="1">
    <location>
        <begin position="326"/>
        <end position="353"/>
    </location>
</feature>
<gene>
    <name evidence="3" type="ORF">N5B56_11040</name>
</gene>
<keyword evidence="2" id="KW-0732">Signal</keyword>
<evidence type="ECO:0008006" key="5">
    <source>
        <dbReference type="Google" id="ProtNLM"/>
    </source>
</evidence>
<name>A0ABT2M247_9FIRM</name>
<sequence>MRLKKISNKAIAYACVGTLAVSSLAGVNFASVKADEESGTEAEVNSYKEVSIPWMVKEYDPGTDGDYKYLAGIDLAALELTSDYKYLQLTYTGDATAFDALRFEMAGADGSLGTYWFKENPQGTIKTSDDTLVADPSEEEQTAVIDLEKLGISGADLITTIHMHDSPGNGKFTIKEAKFTNNPKEVKSISIPWMAKEYNPGEGEGYQYLAGIDLADLNVTKDYQYLQLSYTGESTSFDELRFEVVGTDKGLGTFWFKENPQGTIKTVDDTLVANPTETEQTVVIDLAKSGITNAEGIATIHMHDTKGKGAFTITDAQFTNTPLQVAKTPVEPEETTPEETTPDNNGETTPKTTTEKVIADGTNDIILNGDDQGKSAMIGTYSIKKGSVEKPNYKYLGWATFKDFANESYKYLKITYTGNIKLLRFEFEGKGGEKQGPFWFDPEQATHFVTEDGSAIPLVGNNTTVVINLAKSGVDMSKYNSGVHMHCSAEDEDVNISITDAVLYGGKKSEPQPTTTAAPTTKPTTVAPTTTQAAKVSVGKTAVKSATKKKSAKKASVVLKKVKGAKGYQVKISTSKKFKSKATKTITTAKVKFVVKKLKANKKYYVKARAYKVVNKAKVYGKWSAVKQVKNK</sequence>
<dbReference type="EMBL" id="JAODBU010000011">
    <property type="protein sequence ID" value="MCT7399613.1"/>
    <property type="molecule type" value="Genomic_DNA"/>
</dbReference>
<dbReference type="Proteomes" id="UP001431199">
    <property type="component" value="Unassembled WGS sequence"/>
</dbReference>
<organism evidence="3 4">
    <name type="scientific">Eubacterium album</name>
    <dbReference type="NCBI Taxonomy" id="2978477"/>
    <lineage>
        <taxon>Bacteria</taxon>
        <taxon>Bacillati</taxon>
        <taxon>Bacillota</taxon>
        <taxon>Clostridia</taxon>
        <taxon>Eubacteriales</taxon>
        <taxon>Eubacteriaceae</taxon>
        <taxon>Eubacterium</taxon>
    </lineage>
</organism>
<evidence type="ECO:0000313" key="3">
    <source>
        <dbReference type="EMBL" id="MCT7399613.1"/>
    </source>
</evidence>
<dbReference type="Gene3D" id="2.60.40.10">
    <property type="entry name" value="Immunoglobulins"/>
    <property type="match status" value="1"/>
</dbReference>
<comment type="caution">
    <text evidence="3">The sequence shown here is derived from an EMBL/GenBank/DDBJ whole genome shotgun (WGS) entry which is preliminary data.</text>
</comment>
<protein>
    <recommendedName>
        <fullName evidence="5">Fibronectin type-III domain-containing protein</fullName>
    </recommendedName>
</protein>
<feature type="chain" id="PRO_5046979425" description="Fibronectin type-III domain-containing protein" evidence="2">
    <location>
        <begin position="26"/>
        <end position="632"/>
    </location>
</feature>
<keyword evidence="4" id="KW-1185">Reference proteome</keyword>
<accession>A0ABT2M247</accession>
<feature type="compositionally biased region" description="Acidic residues" evidence="1">
    <location>
        <begin position="331"/>
        <end position="341"/>
    </location>
</feature>
<dbReference type="RefSeq" id="WP_260978949.1">
    <property type="nucleotide sequence ID" value="NZ_JAODBU010000011.1"/>
</dbReference>
<reference evidence="3" key="1">
    <citation type="submission" date="2022-09" db="EMBL/GenBank/DDBJ databases">
        <title>Eubacterium sp. LFL-14 isolated from human feces.</title>
        <authorList>
            <person name="Liu F."/>
        </authorList>
    </citation>
    <scope>NUCLEOTIDE SEQUENCE</scope>
    <source>
        <strain evidence="3">LFL-14</strain>
    </source>
</reference>
<feature type="signal peptide" evidence="2">
    <location>
        <begin position="1"/>
        <end position="25"/>
    </location>
</feature>
<proteinExistence type="predicted"/>
<evidence type="ECO:0000256" key="2">
    <source>
        <dbReference type="SAM" id="SignalP"/>
    </source>
</evidence>